<feature type="chain" id="PRO_5005141812" description="Carboxylic ester hydrolase" evidence="10">
    <location>
        <begin position="19"/>
        <end position="711"/>
    </location>
</feature>
<dbReference type="GO" id="GO:0045493">
    <property type="term" value="P:xylan catabolic process"/>
    <property type="evidence" value="ECO:0007669"/>
    <property type="project" value="UniProtKB-KW"/>
</dbReference>
<evidence type="ECO:0000256" key="2">
    <source>
        <dbReference type="ARBA" id="ARBA00022487"/>
    </source>
</evidence>
<dbReference type="GO" id="GO:0046872">
    <property type="term" value="F:metal ion binding"/>
    <property type="evidence" value="ECO:0007669"/>
    <property type="project" value="UniProtKB-KW"/>
</dbReference>
<evidence type="ECO:0000256" key="8">
    <source>
        <dbReference type="ARBA" id="ARBA00023157"/>
    </source>
</evidence>
<keyword evidence="13" id="KW-1185">Reference proteome</keyword>
<feature type="region of interest" description="Disordered" evidence="11">
    <location>
        <begin position="126"/>
        <end position="170"/>
    </location>
</feature>
<protein>
    <recommendedName>
        <fullName evidence="10">Carboxylic ester hydrolase</fullName>
        <ecNumber evidence="10">3.1.1.-</ecNumber>
    </recommendedName>
</protein>
<gene>
    <name evidence="12" type="ORF">DOTSEDRAFT_68368</name>
</gene>
<name>N1Q2V7_DOTSN</name>
<dbReference type="OrthoDB" id="3039123at2759"/>
<keyword evidence="3" id="KW-0119">Carbohydrate metabolism</keyword>
<organism evidence="12 13">
    <name type="scientific">Dothistroma septosporum (strain NZE10 / CBS 128990)</name>
    <name type="common">Red band needle blight fungus</name>
    <name type="synonym">Mycosphaerella pini</name>
    <dbReference type="NCBI Taxonomy" id="675120"/>
    <lineage>
        <taxon>Eukaryota</taxon>
        <taxon>Fungi</taxon>
        <taxon>Dikarya</taxon>
        <taxon>Ascomycota</taxon>
        <taxon>Pezizomycotina</taxon>
        <taxon>Dothideomycetes</taxon>
        <taxon>Dothideomycetidae</taxon>
        <taxon>Mycosphaerellales</taxon>
        <taxon>Mycosphaerellaceae</taxon>
        <taxon>Dothistroma</taxon>
    </lineage>
</organism>
<comment type="catalytic activity">
    <reaction evidence="9">
        <text>feruloyl-polysaccharide + H2O = ferulate + polysaccharide.</text>
        <dbReference type="EC" id="3.1.1.73"/>
    </reaction>
</comment>
<dbReference type="OMA" id="AISEDWY"/>
<reference evidence="12 13" key="2">
    <citation type="journal article" date="2012" name="PLoS Pathog.">
        <title>Diverse lifestyles and strategies of plant pathogenesis encoded in the genomes of eighteen Dothideomycetes fungi.</title>
        <authorList>
            <person name="Ohm R.A."/>
            <person name="Feau N."/>
            <person name="Henrissat B."/>
            <person name="Schoch C.L."/>
            <person name="Horwitz B.A."/>
            <person name="Barry K.W."/>
            <person name="Condon B.J."/>
            <person name="Copeland A.C."/>
            <person name="Dhillon B."/>
            <person name="Glaser F."/>
            <person name="Hesse C.N."/>
            <person name="Kosti I."/>
            <person name="LaButti K."/>
            <person name="Lindquist E.A."/>
            <person name="Lucas S."/>
            <person name="Salamov A.A."/>
            <person name="Bradshaw R.E."/>
            <person name="Ciuffetti L."/>
            <person name="Hamelin R.C."/>
            <person name="Kema G.H.J."/>
            <person name="Lawrence C."/>
            <person name="Scott J.A."/>
            <person name="Spatafora J.W."/>
            <person name="Turgeon B.G."/>
            <person name="de Wit P.J.G.M."/>
            <person name="Zhong S."/>
            <person name="Goodwin S.B."/>
            <person name="Grigoriev I.V."/>
        </authorList>
    </citation>
    <scope>NUCLEOTIDE SEQUENCE [LARGE SCALE GENOMIC DNA]</scope>
    <source>
        <strain evidence="13">NZE10 / CBS 128990</strain>
    </source>
</reference>
<evidence type="ECO:0000256" key="5">
    <source>
        <dbReference type="ARBA" id="ARBA00022729"/>
    </source>
</evidence>
<dbReference type="GO" id="GO:0030600">
    <property type="term" value="F:feruloyl esterase activity"/>
    <property type="evidence" value="ECO:0007669"/>
    <property type="project" value="UniProtKB-EC"/>
</dbReference>
<evidence type="ECO:0000256" key="3">
    <source>
        <dbReference type="ARBA" id="ARBA00022651"/>
    </source>
</evidence>
<dbReference type="PANTHER" id="PTHR33938">
    <property type="entry name" value="FERULOYL ESTERASE B-RELATED"/>
    <property type="match status" value="1"/>
</dbReference>
<dbReference type="EMBL" id="KB446535">
    <property type="protein sequence ID" value="EME49563.1"/>
    <property type="molecule type" value="Genomic_DNA"/>
</dbReference>
<keyword evidence="3" id="KW-0624">Polysaccharide degradation</keyword>
<dbReference type="Proteomes" id="UP000016933">
    <property type="component" value="Unassembled WGS sequence"/>
</dbReference>
<reference evidence="13" key="1">
    <citation type="journal article" date="2012" name="PLoS Genet.">
        <title>The genomes of the fungal plant pathogens Cladosporium fulvum and Dothistroma septosporum reveal adaptation to different hosts and lifestyles but also signatures of common ancestry.</title>
        <authorList>
            <person name="de Wit P.J.G.M."/>
            <person name="van der Burgt A."/>
            <person name="Oekmen B."/>
            <person name="Stergiopoulos I."/>
            <person name="Abd-Elsalam K.A."/>
            <person name="Aerts A.L."/>
            <person name="Bahkali A.H."/>
            <person name="Beenen H.G."/>
            <person name="Chettri P."/>
            <person name="Cox M.P."/>
            <person name="Datema E."/>
            <person name="de Vries R.P."/>
            <person name="Dhillon B."/>
            <person name="Ganley A.R."/>
            <person name="Griffiths S.A."/>
            <person name="Guo Y."/>
            <person name="Hamelin R.C."/>
            <person name="Henrissat B."/>
            <person name="Kabir M.S."/>
            <person name="Jashni M.K."/>
            <person name="Kema G."/>
            <person name="Klaubauf S."/>
            <person name="Lapidus A."/>
            <person name="Levasseur A."/>
            <person name="Lindquist E."/>
            <person name="Mehrabi R."/>
            <person name="Ohm R.A."/>
            <person name="Owen T.J."/>
            <person name="Salamov A."/>
            <person name="Schwelm A."/>
            <person name="Schijlen E."/>
            <person name="Sun H."/>
            <person name="van den Burg H.A."/>
            <person name="van Ham R.C.H.J."/>
            <person name="Zhang S."/>
            <person name="Goodwin S.B."/>
            <person name="Grigoriev I.V."/>
            <person name="Collemare J."/>
            <person name="Bradshaw R.E."/>
        </authorList>
    </citation>
    <scope>NUCLEOTIDE SEQUENCE [LARGE SCALE GENOMIC DNA]</scope>
    <source>
        <strain evidence="13">NZE10 / CBS 128990</strain>
    </source>
</reference>
<dbReference type="PANTHER" id="PTHR33938:SF15">
    <property type="entry name" value="FERULOYL ESTERASE B-RELATED"/>
    <property type="match status" value="1"/>
</dbReference>
<accession>N1Q2V7</accession>
<dbReference type="eggNOG" id="ENOG502QPXZ">
    <property type="taxonomic scope" value="Eukaryota"/>
</dbReference>
<dbReference type="AlphaFoldDB" id="N1Q2V7"/>
<keyword evidence="2" id="KW-0719">Serine esterase</keyword>
<dbReference type="SUPFAM" id="SSF53474">
    <property type="entry name" value="alpha/beta-Hydrolases"/>
    <property type="match status" value="1"/>
</dbReference>
<evidence type="ECO:0000256" key="4">
    <source>
        <dbReference type="ARBA" id="ARBA00022723"/>
    </source>
</evidence>
<keyword evidence="6 10" id="KW-0378">Hydrolase</keyword>
<feature type="compositionally biased region" description="Low complexity" evidence="11">
    <location>
        <begin position="126"/>
        <end position="152"/>
    </location>
</feature>
<feature type="signal peptide" evidence="10">
    <location>
        <begin position="1"/>
        <end position="18"/>
    </location>
</feature>
<comment type="similarity">
    <text evidence="1 10">Belongs to the tannase family.</text>
</comment>
<dbReference type="Pfam" id="PF07519">
    <property type="entry name" value="Tannase"/>
    <property type="match status" value="1"/>
</dbReference>
<dbReference type="InterPro" id="IPR011118">
    <property type="entry name" value="Tannase/feruloyl_esterase"/>
</dbReference>
<evidence type="ECO:0000256" key="7">
    <source>
        <dbReference type="ARBA" id="ARBA00022837"/>
    </source>
</evidence>
<evidence type="ECO:0000256" key="1">
    <source>
        <dbReference type="ARBA" id="ARBA00006249"/>
    </source>
</evidence>
<evidence type="ECO:0000256" key="9">
    <source>
        <dbReference type="ARBA" id="ARBA00034075"/>
    </source>
</evidence>
<keyword evidence="3" id="KW-0858">Xylan degradation</keyword>
<dbReference type="InterPro" id="IPR029058">
    <property type="entry name" value="AB_hydrolase_fold"/>
</dbReference>
<feature type="compositionally biased region" description="Low complexity" evidence="11">
    <location>
        <begin position="161"/>
        <end position="170"/>
    </location>
</feature>
<dbReference type="Gene3D" id="3.40.50.1820">
    <property type="entry name" value="alpha/beta hydrolase"/>
    <property type="match status" value="1"/>
</dbReference>
<proteinExistence type="inferred from homology"/>
<dbReference type="EC" id="3.1.1.-" evidence="10"/>
<dbReference type="HOGENOM" id="CLU_014819_1_2_1"/>
<evidence type="ECO:0000256" key="10">
    <source>
        <dbReference type="RuleBase" id="RU361238"/>
    </source>
</evidence>
<keyword evidence="4" id="KW-0479">Metal-binding</keyword>
<evidence type="ECO:0000256" key="11">
    <source>
        <dbReference type="SAM" id="MobiDB-lite"/>
    </source>
</evidence>
<evidence type="ECO:0000313" key="12">
    <source>
        <dbReference type="EMBL" id="EME49563.1"/>
    </source>
</evidence>
<evidence type="ECO:0000313" key="13">
    <source>
        <dbReference type="Proteomes" id="UP000016933"/>
    </source>
</evidence>
<keyword evidence="5 10" id="KW-0732">Signal</keyword>
<sequence length="711" mass="75615">MRFDAPLVFSAFWATVSAAGIPSNDQPALASRTDDFQLHVLKARIAQIEHALRQALDKLAAIYNASLPTTDSPSRGSVTLTSSTSLNTQTATLPVSSSIQGLLSSLTAATSTVSVASSTTLTKSSSTTIPAATSTTDNTKTSSTPTSSLKSSIANSTSMGATASTPSSNATTMASTTCASLCSQLTFPSTLDASPVSCVSYAANETITITGGQQTVTCGTTITPDIDLCRVVLTVTTSPESEVYMEVWLPDGNSAWNGRTMTTDNSGVNGCVAFADMQYVTGMGFAAIGDNGGHNSSSFDGSWFEGSNELILDWAGRARHASVVAGKAVVQQFYNQQAAYSYYIGCSAGGWQGMKSAQTYPEDFDGIIAGSSATDFNHLQAWSGRFVQLTGNGTSDPRFLTEANWITVQSAIFAQCDAALDGVDDGILEDPTICDFDYTVLSNSTYGLTTTQQETVRQVFTALYNTEGNLLFPALLLGSEVDAFRLGQLSGSVQAISEDWYKYAVVNNSNWDALDMGQDDYAKADQLDAYHGNVSGYDGDLSAFQSAGGKLLMYHGMADPLVSEGVVQRYYLKVAQTLGISNSGMDEFLRLFRISGMAHCGVGGISGAGAWMFGQNEAAAAASVNIIDVLQDWVERDSAPDTLRGTKFWYDTESLGVQFERDHCRFPYRTTYRSGDYTQPSSWGCDLISDWQACGVGAMPRLCNVDGTFDA</sequence>
<keyword evidence="8" id="KW-1015">Disulfide bond</keyword>
<keyword evidence="7" id="KW-0106">Calcium</keyword>
<evidence type="ECO:0000256" key="6">
    <source>
        <dbReference type="ARBA" id="ARBA00022801"/>
    </source>
</evidence>